<dbReference type="HOGENOM" id="CLU_118054_0_0_6"/>
<feature type="chain" id="PRO_5003151977" evidence="1">
    <location>
        <begin position="20"/>
        <end position="192"/>
    </location>
</feature>
<dbReference type="EMBL" id="CP002209">
    <property type="protein sequence ID" value="ADN77427.1"/>
    <property type="molecule type" value="Genomic_DNA"/>
</dbReference>
<dbReference type="KEGG" id="fbl:Fbal_3228"/>
<name>E1SVX6_FERBD</name>
<dbReference type="STRING" id="550540.Fbal_3228"/>
<evidence type="ECO:0000313" key="2">
    <source>
        <dbReference type="EMBL" id="ADN77427.1"/>
    </source>
</evidence>
<dbReference type="eggNOG" id="ENOG5033425">
    <property type="taxonomic scope" value="Bacteria"/>
</dbReference>
<accession>E1SVX6</accession>
<dbReference type="GeneID" id="67183443"/>
<proteinExistence type="predicted"/>
<gene>
    <name evidence="2" type="ordered locus">Fbal_3228</name>
</gene>
<protein>
    <submittedName>
        <fullName evidence="2">Uncharacterized protein</fullName>
    </submittedName>
</protein>
<dbReference type="AlphaFoldDB" id="E1SVX6"/>
<keyword evidence="3" id="KW-1185">Reference proteome</keyword>
<reference evidence="2 3" key="1">
    <citation type="journal article" date="2010" name="Stand. Genomic Sci.">
        <title>Complete genome sequence of Ferrimonas balearica type strain (PAT).</title>
        <authorList>
            <person name="Nolan M."/>
            <person name="Sikorski J."/>
            <person name="Davenport K."/>
            <person name="Lucas S."/>
            <person name="Glavina Del Rio T."/>
            <person name="Tice H."/>
            <person name="Cheng J."/>
            <person name="Goodwin L."/>
            <person name="Pitluck S."/>
            <person name="Liolios K."/>
            <person name="Ivanova N."/>
            <person name="Mavromatis K."/>
            <person name="Ovchinnikova G."/>
            <person name="Pati A."/>
            <person name="Chen A."/>
            <person name="Palaniappan K."/>
            <person name="Land M."/>
            <person name="Hauser L."/>
            <person name="Chang Y."/>
            <person name="Jeffries C."/>
            <person name="Tapia R."/>
            <person name="Brettin T."/>
            <person name="Detter J."/>
            <person name="Han C."/>
            <person name="Yasawong M."/>
            <person name="Rohde M."/>
            <person name="Tindall B."/>
            <person name="Goker M."/>
            <person name="Woyke T."/>
            <person name="Bristow J."/>
            <person name="Eisen J."/>
            <person name="Markowitz V."/>
            <person name="Hugenholtz P."/>
            <person name="Kyrpides N."/>
            <person name="Klenk H."/>
            <person name="Lapidus A."/>
        </authorList>
    </citation>
    <scope>NUCLEOTIDE SEQUENCE [LARGE SCALE GENOMIC DNA]</scope>
    <source>
        <strain evidence="3">DSM 9799 / CCM 4581 / KCTC 23876 / PAT</strain>
    </source>
</reference>
<evidence type="ECO:0000313" key="3">
    <source>
        <dbReference type="Proteomes" id="UP000006683"/>
    </source>
</evidence>
<sequence>MRIWMVALLGAMTALPVMARAPFGLQWGQSMAGMEQVEAGNPIGVLSIENPPKPHSRASSYWGFGTSESGLQKVVMNSIEIENDAFGTEGKALYASLVNALLGAGYQEENRLESVGNALWNEPDEFYQCLDYDGCGYWIWFGRDASGDTVMVKIEGVRRGQGRVRAIFESPKWNTLVDASQQQQAARDSDAF</sequence>
<dbReference type="RefSeq" id="WP_013346733.1">
    <property type="nucleotide sequence ID" value="NC_014541.1"/>
</dbReference>
<dbReference type="OrthoDB" id="7062105at2"/>
<organism evidence="2 3">
    <name type="scientific">Ferrimonas balearica (strain DSM 9799 / CCM 4581 / KCTC 23876 / PAT)</name>
    <dbReference type="NCBI Taxonomy" id="550540"/>
    <lineage>
        <taxon>Bacteria</taxon>
        <taxon>Pseudomonadati</taxon>
        <taxon>Pseudomonadota</taxon>
        <taxon>Gammaproteobacteria</taxon>
        <taxon>Alteromonadales</taxon>
        <taxon>Ferrimonadaceae</taxon>
        <taxon>Ferrimonas</taxon>
    </lineage>
</organism>
<evidence type="ECO:0000256" key="1">
    <source>
        <dbReference type="SAM" id="SignalP"/>
    </source>
</evidence>
<keyword evidence="1" id="KW-0732">Signal</keyword>
<feature type="signal peptide" evidence="1">
    <location>
        <begin position="1"/>
        <end position="19"/>
    </location>
</feature>
<dbReference type="Proteomes" id="UP000006683">
    <property type="component" value="Chromosome"/>
</dbReference>